<dbReference type="GO" id="GO:0005737">
    <property type="term" value="C:cytoplasm"/>
    <property type="evidence" value="ECO:0007669"/>
    <property type="project" value="UniProtKB-SubCell"/>
</dbReference>
<dbReference type="InterPro" id="IPR008829">
    <property type="entry name" value="SepSecS/SepCysS"/>
</dbReference>
<keyword evidence="20" id="KW-0711">Selenium</keyword>
<evidence type="ECO:0000256" key="7">
    <source>
        <dbReference type="ARBA" id="ARBA00012464"/>
    </source>
</evidence>
<evidence type="ECO:0000256" key="25">
    <source>
        <dbReference type="ARBA" id="ARBA00048808"/>
    </source>
</evidence>
<evidence type="ECO:0000256" key="3">
    <source>
        <dbReference type="ARBA" id="ARBA00004496"/>
    </source>
</evidence>
<evidence type="ECO:0000313" key="27">
    <source>
        <dbReference type="EMBL" id="RXM30867.1"/>
    </source>
</evidence>
<gene>
    <name evidence="27" type="ORF">EOD39_1853</name>
</gene>
<keyword evidence="19" id="KW-0325">Glycoprotein</keyword>
<dbReference type="SUPFAM" id="SSF53383">
    <property type="entry name" value="PLP-dependent transferases"/>
    <property type="match status" value="1"/>
</dbReference>
<dbReference type="InterPro" id="IPR001611">
    <property type="entry name" value="Leu-rich_rpt"/>
</dbReference>
<comment type="subunit">
    <text evidence="21">Homotetramer formed by a catalytic dimer and a non-catalytic dimer serving as a binding platform that orients tRNASec for catalysis. Each tetramer binds the CCA ends of two tRNAs which point to the active sites of the catalytic dimer.</text>
</comment>
<keyword evidence="12" id="KW-0433">Leucine-rich repeat</keyword>
<keyword evidence="9" id="KW-0963">Cytoplasm</keyword>
<dbReference type="EMBL" id="SCEB01215184">
    <property type="protein sequence ID" value="RXM30867.1"/>
    <property type="molecule type" value="Genomic_DNA"/>
</dbReference>
<evidence type="ECO:0000256" key="22">
    <source>
        <dbReference type="ARBA" id="ARBA00030669"/>
    </source>
</evidence>
<dbReference type="NCBIfam" id="TIGR03531">
    <property type="entry name" value="selenium_SpcS"/>
    <property type="match status" value="1"/>
</dbReference>
<keyword evidence="18" id="KW-0648">Protein biosynthesis</keyword>
<dbReference type="Pfam" id="PF13855">
    <property type="entry name" value="LRR_8"/>
    <property type="match status" value="1"/>
</dbReference>
<dbReference type="InterPro" id="IPR032675">
    <property type="entry name" value="LRR_dom_sf"/>
</dbReference>
<dbReference type="PANTHER" id="PTHR24367:SF21">
    <property type="entry name" value="LEUCINE-RICH REPEAT LGI FAMILY MEMBER 2"/>
    <property type="match status" value="1"/>
</dbReference>
<dbReference type="InterPro" id="IPR000483">
    <property type="entry name" value="Cys-rich_flank_reg_C"/>
</dbReference>
<evidence type="ECO:0000256" key="12">
    <source>
        <dbReference type="ARBA" id="ARBA00022614"/>
    </source>
</evidence>
<sequence>MNCENFSLSEKIVSSSYIRQGAQARRTHEQLIRLLLEKGKCPEDGWDESTIELFLNELALMDSNNFLGNCGVGEREGRVASSLVARRHYRLIHGIGRSGDIAAVQPKAAGSSLLNKLTNAVVLDILKAAGVRTVSSCFVVPMATGMSLTLCFLTLRHRRPKAKYILWPRIDQKSCFKSMITAGFEPVIVESLLEGDELRTDLQTVESKIKELGPENIVCVHSTTSCFAPRVPDRLEELAQMCAKYEIPHIVNNAYGVQSSKCMHLIQQGARVGRIDAFVQSLDKNFMVPVGGAIIAGFNESFIQEISRMYPGRASASPSLDVLITLLSLGTNGYKQLLKERKEMYTYLAEELKKLAEAHGERLLETSHNPISLAMSLGNFEKHTKAVTQLGSMLFTRQVSGARVVPLGTEQTVSGYTFQGFMSHTNEYPCPYLNAASAIGITRQDVDLCIKRLDKCLKSFKREKGDQSEKLERESGNPATASEEDVIFRGADSKGLLQRYFCDHMHGCIGKMLSLIKGVSLFSLLFLVLVSTVHAKRIFRCPSACTCTRESIICVGSSSVPRIIPNDINSLSVVNGTFNEIKEGMFSHMPSLQLLLLNSNAFSSIKDDAFSGLLHLEYLFVENNKIEATSKHSFRGLRDLTHLSLANNNIRYLPREVFSDLDSLIELDLRGNSIECDCKSKWLLVWLKTTNATVSDVYCAGPAELKGKKLNDLQSLNHECTSTDFVLHQTLAFQSLSVDSFDYKNDVYVAIAQPNMENCMVVEWDHIEMNFRSYDNITGQSIVGCKAILIEDQIFIVVAQLFGGSHIYKYDESQTKFTKFQDIEVSKISKPNDIEAFQIDTEWFFVIADSSKAGLSTLYKWNTKGFYSYQSLHEWFRDTDSEFVELDGKPHLILASRSQVPVIFQWNKSSKKFTQQSEIPNMEDVVAVKSFQIKNELYLALTRFIGDSKVLKWTNKQFVDIQSVPSRGSMIMQPFSFKERHYLALGSDYTFSQIYIWDEEKKLFVKFKEIYIQAPRSFTAVSTDRRDFIFTSSFKGYTQIFEHTIVDLSL</sequence>
<dbReference type="InterPro" id="IPR003591">
    <property type="entry name" value="Leu-rich_rpt_typical-subtyp"/>
</dbReference>
<reference evidence="27 28" key="1">
    <citation type="submission" date="2019-01" db="EMBL/GenBank/DDBJ databases">
        <title>Draft Genome and Complete Hox-Cluster Characterization of the Sterlet Sturgeon (Acipenser ruthenus).</title>
        <authorList>
            <person name="Wei Q."/>
        </authorList>
    </citation>
    <scope>NUCLEOTIDE SEQUENCE [LARGE SCALE GENOMIC DNA]</scope>
    <source>
        <strain evidence="27">WHYD16114868_AA</strain>
        <tissue evidence="27">Blood</tissue>
    </source>
</reference>
<evidence type="ECO:0000256" key="23">
    <source>
        <dbReference type="ARBA" id="ARBA00032048"/>
    </source>
</evidence>
<proteinExistence type="inferred from homology"/>
<dbReference type="InterPro" id="IPR019872">
    <property type="entry name" value="Sec-tRNA_Se_transferase"/>
</dbReference>
<evidence type="ECO:0000256" key="16">
    <source>
        <dbReference type="ARBA" id="ARBA00022884"/>
    </source>
</evidence>
<evidence type="ECO:0000256" key="18">
    <source>
        <dbReference type="ARBA" id="ARBA00022917"/>
    </source>
</evidence>
<dbReference type="Proteomes" id="UP000289886">
    <property type="component" value="Unassembled WGS sequence"/>
</dbReference>
<dbReference type="FunFam" id="3.40.640.10:FF:000070">
    <property type="entry name" value="O-phosphoseryl-tRNA(Sec) selenium transferase"/>
    <property type="match status" value="1"/>
</dbReference>
<evidence type="ECO:0000256" key="11">
    <source>
        <dbReference type="ARBA" id="ARBA00022555"/>
    </source>
</evidence>
<comment type="catalytic activity">
    <reaction evidence="25">
        <text>O-phospho-L-seryl-tRNA(Sec) + selenophosphate + H2O = L-selenocysteinyl-tRNA(Sec) + 2 phosphate</text>
        <dbReference type="Rhea" id="RHEA:25041"/>
        <dbReference type="Rhea" id="RHEA-COMP:9743"/>
        <dbReference type="Rhea" id="RHEA-COMP:9947"/>
        <dbReference type="ChEBI" id="CHEBI:15377"/>
        <dbReference type="ChEBI" id="CHEBI:16144"/>
        <dbReference type="ChEBI" id="CHEBI:43474"/>
        <dbReference type="ChEBI" id="CHEBI:78551"/>
        <dbReference type="ChEBI" id="CHEBI:78573"/>
        <dbReference type="EC" id="2.9.1.2"/>
    </reaction>
</comment>
<dbReference type="Gene3D" id="3.80.10.10">
    <property type="entry name" value="Ribonuclease Inhibitor"/>
    <property type="match status" value="1"/>
</dbReference>
<organism evidence="27 28">
    <name type="scientific">Acipenser ruthenus</name>
    <name type="common">Sterlet sturgeon</name>
    <dbReference type="NCBI Taxonomy" id="7906"/>
    <lineage>
        <taxon>Eukaryota</taxon>
        <taxon>Metazoa</taxon>
        <taxon>Chordata</taxon>
        <taxon>Craniata</taxon>
        <taxon>Vertebrata</taxon>
        <taxon>Euteleostomi</taxon>
        <taxon>Actinopterygii</taxon>
        <taxon>Chondrostei</taxon>
        <taxon>Acipenseriformes</taxon>
        <taxon>Acipenseridae</taxon>
        <taxon>Acipenser</taxon>
    </lineage>
</organism>
<dbReference type="InterPro" id="IPR015424">
    <property type="entry name" value="PyrdxlP-dep_Trfase"/>
</dbReference>
<keyword evidence="28" id="KW-1185">Reference proteome</keyword>
<evidence type="ECO:0000256" key="8">
    <source>
        <dbReference type="ARBA" id="ARBA00021963"/>
    </source>
</evidence>
<dbReference type="FunFam" id="3.80.10.10:FF:000017">
    <property type="entry name" value="leucine-rich repeat LGI family member 3"/>
    <property type="match status" value="1"/>
</dbReference>
<feature type="domain" description="LRRCT" evidence="26">
    <location>
        <begin position="672"/>
        <end position="721"/>
    </location>
</feature>
<evidence type="ECO:0000256" key="10">
    <source>
        <dbReference type="ARBA" id="ARBA00022525"/>
    </source>
</evidence>
<evidence type="ECO:0000313" key="28">
    <source>
        <dbReference type="Proteomes" id="UP000289886"/>
    </source>
</evidence>
<comment type="subcellular location">
    <subcellularLocation>
        <location evidence="3">Cytoplasm</location>
    </subcellularLocation>
    <subcellularLocation>
        <location evidence="4">Secreted</location>
    </subcellularLocation>
</comment>
<dbReference type="EC" id="2.9.1.2" evidence="7"/>
<dbReference type="GO" id="GO:0005615">
    <property type="term" value="C:extracellular space"/>
    <property type="evidence" value="ECO:0007669"/>
    <property type="project" value="TreeGrafter"/>
</dbReference>
<dbReference type="GO" id="GO:1904862">
    <property type="term" value="P:inhibitory synapse assembly"/>
    <property type="evidence" value="ECO:0007669"/>
    <property type="project" value="TreeGrafter"/>
</dbReference>
<keyword evidence="14" id="KW-0732">Signal</keyword>
<dbReference type="Pfam" id="PF05889">
    <property type="entry name" value="SepSecS"/>
    <property type="match status" value="1"/>
</dbReference>
<evidence type="ECO:0000256" key="14">
    <source>
        <dbReference type="ARBA" id="ARBA00022729"/>
    </source>
</evidence>
<dbReference type="SMART" id="SM00082">
    <property type="entry name" value="LRRCT"/>
    <property type="match status" value="1"/>
</dbReference>
<accession>A0A444U6Q5</accession>
<dbReference type="InterPro" id="IPR005492">
    <property type="entry name" value="EPTP"/>
</dbReference>
<evidence type="ECO:0000256" key="9">
    <source>
        <dbReference type="ARBA" id="ARBA00022490"/>
    </source>
</evidence>
<dbReference type="SMART" id="SM00369">
    <property type="entry name" value="LRR_TYP"/>
    <property type="match status" value="3"/>
</dbReference>
<evidence type="ECO:0000256" key="13">
    <source>
        <dbReference type="ARBA" id="ARBA00022679"/>
    </source>
</evidence>
<dbReference type="InterPro" id="IPR009039">
    <property type="entry name" value="EAR"/>
</dbReference>
<dbReference type="PANTHER" id="PTHR24367">
    <property type="entry name" value="LEUCINE-RICH REPEAT-CONTAINING PROTEIN"/>
    <property type="match status" value="1"/>
</dbReference>
<evidence type="ECO:0000259" key="26">
    <source>
        <dbReference type="SMART" id="SM00082"/>
    </source>
</evidence>
<evidence type="ECO:0000256" key="2">
    <source>
        <dbReference type="ARBA" id="ARBA00002552"/>
    </source>
</evidence>
<evidence type="ECO:0000256" key="17">
    <source>
        <dbReference type="ARBA" id="ARBA00022898"/>
    </source>
</evidence>
<evidence type="ECO:0000256" key="15">
    <source>
        <dbReference type="ARBA" id="ARBA00022737"/>
    </source>
</evidence>
<keyword evidence="11" id="KW-0820">tRNA-binding</keyword>
<keyword evidence="15" id="KW-0677">Repeat</keyword>
<evidence type="ECO:0000256" key="19">
    <source>
        <dbReference type="ARBA" id="ARBA00023180"/>
    </source>
</evidence>
<dbReference type="SUPFAM" id="SSF52058">
    <property type="entry name" value="L domain-like"/>
    <property type="match status" value="1"/>
</dbReference>
<dbReference type="Gene3D" id="3.40.640.10">
    <property type="entry name" value="Type I PLP-dependent aspartate aminotransferase-like (Major domain)"/>
    <property type="match status" value="1"/>
</dbReference>
<dbReference type="PROSITE" id="PS50912">
    <property type="entry name" value="EAR"/>
    <property type="match status" value="7"/>
</dbReference>
<protein>
    <recommendedName>
        <fullName evidence="8">O-phosphoseryl-tRNA(Sec) selenium transferase</fullName>
        <ecNumber evidence="7">2.9.1.2</ecNumber>
    </recommendedName>
    <alternativeName>
        <fullName evidence="22">Selenocysteine synthase</fullName>
    </alternativeName>
    <alternativeName>
        <fullName evidence="23">Selenocysteinyl-tRNA(Sec) synthase</fullName>
    </alternativeName>
    <alternativeName>
        <fullName evidence="24">Sep-tRNA:Sec-tRNA synthase</fullName>
    </alternativeName>
</protein>
<dbReference type="GO" id="GO:0006412">
    <property type="term" value="P:translation"/>
    <property type="evidence" value="ECO:0007669"/>
    <property type="project" value="UniProtKB-KW"/>
</dbReference>
<evidence type="ECO:0000256" key="1">
    <source>
        <dbReference type="ARBA" id="ARBA00001933"/>
    </source>
</evidence>
<dbReference type="InterPro" id="IPR015421">
    <property type="entry name" value="PyrdxlP-dep_Trfase_major"/>
</dbReference>
<dbReference type="InterPro" id="IPR051295">
    <property type="entry name" value="LGI_related"/>
</dbReference>
<comment type="similarity">
    <text evidence="6">Belongs to the SepSecS family.</text>
</comment>
<dbReference type="UniPathway" id="UPA00906">
    <property type="reaction ID" value="UER00898"/>
</dbReference>
<keyword evidence="13" id="KW-0808">Transferase</keyword>
<dbReference type="AlphaFoldDB" id="A0A444U6Q5"/>
<evidence type="ECO:0000256" key="6">
    <source>
        <dbReference type="ARBA" id="ARBA00007037"/>
    </source>
</evidence>
<comment type="caution">
    <text evidence="27">The sequence shown here is derived from an EMBL/GenBank/DDBJ whole genome shotgun (WGS) entry which is preliminary data.</text>
</comment>
<evidence type="ECO:0000256" key="24">
    <source>
        <dbReference type="ARBA" id="ARBA00032693"/>
    </source>
</evidence>
<dbReference type="GO" id="GO:0001717">
    <property type="term" value="P:conversion of seryl-tRNAsec to selenocys-tRNAsec"/>
    <property type="evidence" value="ECO:0007669"/>
    <property type="project" value="InterPro"/>
</dbReference>
<evidence type="ECO:0000256" key="21">
    <source>
        <dbReference type="ARBA" id="ARBA00026053"/>
    </source>
</evidence>
<comment type="cofactor">
    <cofactor evidence="1">
        <name>pyridoxal 5'-phosphate</name>
        <dbReference type="ChEBI" id="CHEBI:597326"/>
    </cofactor>
</comment>
<evidence type="ECO:0000256" key="20">
    <source>
        <dbReference type="ARBA" id="ARBA00023266"/>
    </source>
</evidence>
<keyword evidence="17" id="KW-0663">Pyridoxal phosphate</keyword>
<evidence type="ECO:0000256" key="4">
    <source>
        <dbReference type="ARBA" id="ARBA00004613"/>
    </source>
</evidence>
<comment type="function">
    <text evidence="2">Converts O-phosphoseryl-tRNA(Sec) to selenocysteinyl-tRNA(Sec) required for selenoprotein biosynthesis.</text>
</comment>
<keyword evidence="16" id="KW-0694">RNA-binding</keyword>
<keyword evidence="10" id="KW-0964">Secreted</keyword>
<evidence type="ECO:0000256" key="5">
    <source>
        <dbReference type="ARBA" id="ARBA00004822"/>
    </source>
</evidence>
<dbReference type="GO" id="GO:0098621">
    <property type="term" value="F:O-phosphoseryl-tRNA(Sec) selenium transferase activity"/>
    <property type="evidence" value="ECO:0007669"/>
    <property type="project" value="UniProtKB-EC"/>
</dbReference>
<dbReference type="Pfam" id="PF03736">
    <property type="entry name" value="EPTP"/>
    <property type="match status" value="7"/>
</dbReference>
<comment type="pathway">
    <text evidence="5">Aminoacyl-tRNA biosynthesis; selenocysteinyl-tRNA(Sec) biosynthesis; selenocysteinyl-tRNA(Sec) from L-seryl-tRNA(Sec) (archaeal/eukaryal route): step 2/2.</text>
</comment>
<dbReference type="GO" id="GO:0000049">
    <property type="term" value="F:tRNA binding"/>
    <property type="evidence" value="ECO:0007669"/>
    <property type="project" value="UniProtKB-KW"/>
</dbReference>
<name>A0A444U6Q5_ACIRT</name>